<keyword evidence="3" id="KW-1185">Reference proteome</keyword>
<name>A0A9Q1H5J2_HOLLE</name>
<evidence type="ECO:0000313" key="3">
    <source>
        <dbReference type="Proteomes" id="UP001152320"/>
    </source>
</evidence>
<evidence type="ECO:0000313" key="2">
    <source>
        <dbReference type="EMBL" id="KAJ8034079.1"/>
    </source>
</evidence>
<sequence length="149" mass="16403">MSVAVHARLQSPSAYRAGPQTRSWRPRNVWWGSKKGEGKRHHDSSDEGSYDDISESDTNDSSSEPLEEDDMTDSSETDDSDAESDTEGADSSKEESAEDDAVTDNDGEDDDGSENVCCPIDTWEALAHMNKAMGVILKRELKKWTDSAL</sequence>
<comment type="caution">
    <text evidence="2">The sequence shown here is derived from an EMBL/GenBank/DDBJ whole genome shotgun (WGS) entry which is preliminary data.</text>
</comment>
<accession>A0A9Q1H5J2</accession>
<feature type="region of interest" description="Disordered" evidence="1">
    <location>
        <begin position="1"/>
        <end position="116"/>
    </location>
</feature>
<protein>
    <submittedName>
        <fullName evidence="2">Uncharacterized protein</fullName>
    </submittedName>
</protein>
<feature type="compositionally biased region" description="Acidic residues" evidence="1">
    <location>
        <begin position="65"/>
        <end position="88"/>
    </location>
</feature>
<dbReference type="Proteomes" id="UP001152320">
    <property type="component" value="Chromosome 11"/>
</dbReference>
<proteinExistence type="predicted"/>
<gene>
    <name evidence="2" type="ORF">HOLleu_24504</name>
</gene>
<dbReference type="EMBL" id="JAIZAY010000011">
    <property type="protein sequence ID" value="KAJ8034079.1"/>
    <property type="molecule type" value="Genomic_DNA"/>
</dbReference>
<organism evidence="2 3">
    <name type="scientific">Holothuria leucospilota</name>
    <name type="common">Black long sea cucumber</name>
    <name type="synonym">Mertensiothuria leucospilota</name>
    <dbReference type="NCBI Taxonomy" id="206669"/>
    <lineage>
        <taxon>Eukaryota</taxon>
        <taxon>Metazoa</taxon>
        <taxon>Echinodermata</taxon>
        <taxon>Eleutherozoa</taxon>
        <taxon>Echinozoa</taxon>
        <taxon>Holothuroidea</taxon>
        <taxon>Aspidochirotacea</taxon>
        <taxon>Aspidochirotida</taxon>
        <taxon>Holothuriidae</taxon>
        <taxon>Holothuria</taxon>
    </lineage>
</organism>
<feature type="compositionally biased region" description="Acidic residues" evidence="1">
    <location>
        <begin position="46"/>
        <end position="58"/>
    </location>
</feature>
<reference evidence="2" key="1">
    <citation type="submission" date="2021-10" db="EMBL/GenBank/DDBJ databases">
        <title>Tropical sea cucumber genome reveals ecological adaptation and Cuvierian tubules defense mechanism.</title>
        <authorList>
            <person name="Chen T."/>
        </authorList>
    </citation>
    <scope>NUCLEOTIDE SEQUENCE</scope>
    <source>
        <strain evidence="2">Nanhai2018</strain>
        <tissue evidence="2">Muscle</tissue>
    </source>
</reference>
<feature type="compositionally biased region" description="Acidic residues" evidence="1">
    <location>
        <begin position="96"/>
        <end position="113"/>
    </location>
</feature>
<evidence type="ECO:0000256" key="1">
    <source>
        <dbReference type="SAM" id="MobiDB-lite"/>
    </source>
</evidence>
<dbReference type="AlphaFoldDB" id="A0A9Q1H5J2"/>